<reference evidence="6" key="1">
    <citation type="submission" date="2025-08" db="UniProtKB">
        <authorList>
            <consortium name="RefSeq"/>
        </authorList>
    </citation>
    <scope>IDENTIFICATION</scope>
</reference>
<keyword evidence="5" id="KW-1185">Reference proteome</keyword>
<dbReference type="GO" id="GO:0005737">
    <property type="term" value="C:cytoplasm"/>
    <property type="evidence" value="ECO:0007669"/>
    <property type="project" value="InterPro"/>
</dbReference>
<dbReference type="SFLD" id="SFLDG00358">
    <property type="entry name" value="Main_(cytGST)"/>
    <property type="match status" value="1"/>
</dbReference>
<dbReference type="PROSITE" id="PS50404">
    <property type="entry name" value="GST_NTER"/>
    <property type="match status" value="1"/>
</dbReference>
<keyword evidence="2" id="KW-0560">Oxidoreductase</keyword>
<dbReference type="GO" id="GO:0004364">
    <property type="term" value="F:glutathione transferase activity"/>
    <property type="evidence" value="ECO:0007669"/>
    <property type="project" value="InterPro"/>
</dbReference>
<evidence type="ECO:0000259" key="4">
    <source>
        <dbReference type="PROSITE" id="PS50405"/>
    </source>
</evidence>
<evidence type="ECO:0000313" key="6">
    <source>
        <dbReference type="RefSeq" id="XP_011632642.1"/>
    </source>
</evidence>
<evidence type="ECO:0000256" key="1">
    <source>
        <dbReference type="ARBA" id="ARBA00011067"/>
    </source>
</evidence>
<dbReference type="KEGG" id="pbar:105424214"/>
<dbReference type="SUPFAM" id="SSF47616">
    <property type="entry name" value="GST C-terminal domain-like"/>
    <property type="match status" value="1"/>
</dbReference>
<dbReference type="Gene3D" id="1.20.1050.10">
    <property type="match status" value="1"/>
</dbReference>
<dbReference type="GO" id="GO:0045174">
    <property type="term" value="F:glutathione dehydrogenase (ascorbate) activity"/>
    <property type="evidence" value="ECO:0007669"/>
    <property type="project" value="UniProtKB-ARBA"/>
</dbReference>
<dbReference type="InterPro" id="IPR036249">
    <property type="entry name" value="Thioredoxin-like_sf"/>
</dbReference>
<feature type="domain" description="GST N-terminal" evidence="3">
    <location>
        <begin position="18"/>
        <end position="97"/>
    </location>
</feature>
<proteinExistence type="inferred from homology"/>
<dbReference type="RefSeq" id="XP_011632642.1">
    <property type="nucleotide sequence ID" value="XM_011634340.2"/>
</dbReference>
<protein>
    <submittedName>
        <fullName evidence="6">Pyrimidodiazepine synthase-like</fullName>
    </submittedName>
</protein>
<gene>
    <name evidence="6" type="primary">LOC105424214</name>
</gene>
<evidence type="ECO:0000259" key="3">
    <source>
        <dbReference type="PROSITE" id="PS50404"/>
    </source>
</evidence>
<dbReference type="InterPro" id="IPR050983">
    <property type="entry name" value="GST_Omega/HSP26"/>
</dbReference>
<dbReference type="InterPro" id="IPR040079">
    <property type="entry name" value="Glutathione_S-Trfase"/>
</dbReference>
<dbReference type="PANTHER" id="PTHR43968:SF6">
    <property type="entry name" value="GLUTATHIONE S-TRANSFERASE OMEGA"/>
    <property type="match status" value="1"/>
</dbReference>
<dbReference type="AlphaFoldDB" id="A0A6I9VZE1"/>
<organism evidence="5 6">
    <name type="scientific">Pogonomyrmex barbatus</name>
    <name type="common">red harvester ant</name>
    <dbReference type="NCBI Taxonomy" id="144034"/>
    <lineage>
        <taxon>Eukaryota</taxon>
        <taxon>Metazoa</taxon>
        <taxon>Ecdysozoa</taxon>
        <taxon>Arthropoda</taxon>
        <taxon>Hexapoda</taxon>
        <taxon>Insecta</taxon>
        <taxon>Pterygota</taxon>
        <taxon>Neoptera</taxon>
        <taxon>Endopterygota</taxon>
        <taxon>Hymenoptera</taxon>
        <taxon>Apocrita</taxon>
        <taxon>Aculeata</taxon>
        <taxon>Formicoidea</taxon>
        <taxon>Formicidae</taxon>
        <taxon>Myrmicinae</taxon>
        <taxon>Pogonomyrmex</taxon>
    </lineage>
</organism>
<name>A0A6I9VZE1_9HYME</name>
<dbReference type="PROSITE" id="PS50405">
    <property type="entry name" value="GST_CTER"/>
    <property type="match status" value="1"/>
</dbReference>
<dbReference type="FunFam" id="3.40.30.10:FF:000123">
    <property type="entry name" value="Glutathione transferase o1"/>
    <property type="match status" value="1"/>
</dbReference>
<sequence>MSTKHLSTDSALPPLVPDKIRLYSMRFCPYAQRIHLILDAKQIPYDVVYVNLTNKPNWLIEKSPLNKVPCIELEEGKTLYESLIIAEYLDEAYPENKLFPSNPLAKAQDKLLIDRFHAVISSMYKALYLEAELAQDMFNDVLNDLQFFNRELVERKTPFFGGKEPGMVDYMIWPWYERADVLKLIKGEQFTIQKNSVLQLIEWIDAMKDNPVVKKSFLKTEIHAKYVRSRLAGTPQYDFI</sequence>
<dbReference type="InterPro" id="IPR036282">
    <property type="entry name" value="Glutathione-S-Trfase_C_sf"/>
</dbReference>
<dbReference type="FunFam" id="1.20.1050.10:FF:000009">
    <property type="entry name" value="Glutathione S-transferase omega-1"/>
    <property type="match status" value="1"/>
</dbReference>
<accession>A0A6I9VZE1</accession>
<dbReference type="PRINTS" id="PR01625">
    <property type="entry name" value="GSTRNSFRASEO"/>
</dbReference>
<dbReference type="GO" id="GO:0006749">
    <property type="term" value="P:glutathione metabolic process"/>
    <property type="evidence" value="ECO:0007669"/>
    <property type="project" value="TreeGrafter"/>
</dbReference>
<comment type="similarity">
    <text evidence="1">Belongs to the GST superfamily. Omega family.</text>
</comment>
<dbReference type="InterPro" id="IPR004045">
    <property type="entry name" value="Glutathione_S-Trfase_N"/>
</dbReference>
<dbReference type="Proteomes" id="UP000504615">
    <property type="component" value="Unplaced"/>
</dbReference>
<dbReference type="Gene3D" id="3.40.30.10">
    <property type="entry name" value="Glutaredoxin"/>
    <property type="match status" value="1"/>
</dbReference>
<dbReference type="Pfam" id="PF13417">
    <property type="entry name" value="GST_N_3"/>
    <property type="match status" value="1"/>
</dbReference>
<dbReference type="GeneID" id="105424214"/>
<dbReference type="PANTHER" id="PTHR43968">
    <property type="match status" value="1"/>
</dbReference>
<dbReference type="SFLD" id="SFLDS00019">
    <property type="entry name" value="Glutathione_Transferase_(cytos"/>
    <property type="match status" value="1"/>
</dbReference>
<dbReference type="InterPro" id="IPR010987">
    <property type="entry name" value="Glutathione-S-Trfase_C-like"/>
</dbReference>
<dbReference type="Pfam" id="PF13410">
    <property type="entry name" value="GST_C_2"/>
    <property type="match status" value="1"/>
</dbReference>
<dbReference type="SUPFAM" id="SSF52833">
    <property type="entry name" value="Thioredoxin-like"/>
    <property type="match status" value="1"/>
</dbReference>
<evidence type="ECO:0000313" key="5">
    <source>
        <dbReference type="Proteomes" id="UP000504615"/>
    </source>
</evidence>
<feature type="domain" description="GST C-terminal" evidence="4">
    <location>
        <begin position="102"/>
        <end position="226"/>
    </location>
</feature>
<evidence type="ECO:0000256" key="2">
    <source>
        <dbReference type="ARBA" id="ARBA00023002"/>
    </source>
</evidence>
<dbReference type="OrthoDB" id="4951845at2759"/>
<dbReference type="InterPro" id="IPR005442">
    <property type="entry name" value="GST_omega"/>
</dbReference>